<reference evidence="7" key="1">
    <citation type="submission" date="2024-06" db="EMBL/GenBank/DDBJ databases">
        <title>Complete genome of Salinicola endophyticus HNIBRBA4755.</title>
        <authorList>
            <person name="Shin S.Y."/>
            <person name="Kang H."/>
            <person name="Song J."/>
        </authorList>
    </citation>
    <scope>NUCLEOTIDE SEQUENCE</scope>
    <source>
        <strain evidence="7">HNIBRBA4755</strain>
    </source>
</reference>
<dbReference type="GO" id="GO:0055085">
    <property type="term" value="P:transmembrane transport"/>
    <property type="evidence" value="ECO:0007669"/>
    <property type="project" value="UniProtKB-ARBA"/>
</dbReference>
<dbReference type="InterPro" id="IPR025997">
    <property type="entry name" value="SBP_2_dom"/>
</dbReference>
<dbReference type="SUPFAM" id="SSF53822">
    <property type="entry name" value="Periplasmic binding protein-like I"/>
    <property type="match status" value="1"/>
</dbReference>
<feature type="chain" id="PRO_5044501799" evidence="5">
    <location>
        <begin position="29"/>
        <end position="402"/>
    </location>
</feature>
<comment type="similarity">
    <text evidence="2">Belongs to the bacterial solute-binding protein 2 family.</text>
</comment>
<dbReference type="GO" id="GO:0030313">
    <property type="term" value="C:cell envelope"/>
    <property type="evidence" value="ECO:0007669"/>
    <property type="project" value="UniProtKB-SubCell"/>
</dbReference>
<name>A0AB74UB30_9GAMM</name>
<dbReference type="PANTHER" id="PTHR46847">
    <property type="entry name" value="D-ALLOSE-BINDING PERIPLASMIC PROTEIN-RELATED"/>
    <property type="match status" value="1"/>
</dbReference>
<protein>
    <submittedName>
        <fullName evidence="7">ABC transporter substrate-binding protein</fullName>
    </submittedName>
</protein>
<dbReference type="RefSeq" id="WP_353979869.1">
    <property type="nucleotide sequence ID" value="NZ_CP159578.1"/>
</dbReference>
<evidence type="ECO:0000256" key="3">
    <source>
        <dbReference type="ARBA" id="ARBA00022729"/>
    </source>
</evidence>
<dbReference type="InterPro" id="IPR028082">
    <property type="entry name" value="Peripla_BP_I"/>
</dbReference>
<dbReference type="PANTHER" id="PTHR46847:SF1">
    <property type="entry name" value="D-ALLOSE-BINDING PERIPLASMIC PROTEIN-RELATED"/>
    <property type="match status" value="1"/>
</dbReference>
<feature type="signal peptide" evidence="5">
    <location>
        <begin position="1"/>
        <end position="28"/>
    </location>
</feature>
<dbReference type="GO" id="GO:0030246">
    <property type="term" value="F:carbohydrate binding"/>
    <property type="evidence" value="ECO:0007669"/>
    <property type="project" value="UniProtKB-ARBA"/>
</dbReference>
<evidence type="ECO:0000259" key="6">
    <source>
        <dbReference type="Pfam" id="PF13407"/>
    </source>
</evidence>
<comment type="subcellular location">
    <subcellularLocation>
        <location evidence="1">Cell envelope</location>
    </subcellularLocation>
</comment>
<dbReference type="Gene3D" id="3.40.50.2300">
    <property type="match status" value="2"/>
</dbReference>
<dbReference type="AlphaFoldDB" id="A0AB74UB30"/>
<feature type="domain" description="Periplasmic binding protein" evidence="6">
    <location>
        <begin position="64"/>
        <end position="323"/>
    </location>
</feature>
<evidence type="ECO:0000256" key="1">
    <source>
        <dbReference type="ARBA" id="ARBA00004196"/>
    </source>
</evidence>
<feature type="compositionally biased region" description="Polar residues" evidence="4">
    <location>
        <begin position="370"/>
        <end position="388"/>
    </location>
</feature>
<organism evidence="7">
    <name type="scientific">Salinicola endophyticus</name>
    <dbReference type="NCBI Taxonomy" id="1949083"/>
    <lineage>
        <taxon>Bacteria</taxon>
        <taxon>Pseudomonadati</taxon>
        <taxon>Pseudomonadota</taxon>
        <taxon>Gammaproteobacteria</taxon>
        <taxon>Oceanospirillales</taxon>
        <taxon>Halomonadaceae</taxon>
        <taxon>Salinicola</taxon>
    </lineage>
</organism>
<gene>
    <name evidence="7" type="ORF">ABV408_15945</name>
</gene>
<proteinExistence type="inferred from homology"/>
<dbReference type="CDD" id="cd19997">
    <property type="entry name" value="PBP1_ABC_sugar_binding-like"/>
    <property type="match status" value="1"/>
</dbReference>
<evidence type="ECO:0000256" key="4">
    <source>
        <dbReference type="SAM" id="MobiDB-lite"/>
    </source>
</evidence>
<accession>A0AB74UB30</accession>
<evidence type="ECO:0000256" key="5">
    <source>
        <dbReference type="SAM" id="SignalP"/>
    </source>
</evidence>
<dbReference type="EMBL" id="CP159578">
    <property type="protein sequence ID" value="XCJ78915.1"/>
    <property type="molecule type" value="Genomic_DNA"/>
</dbReference>
<dbReference type="Pfam" id="PF13407">
    <property type="entry name" value="Peripla_BP_4"/>
    <property type="match status" value="1"/>
</dbReference>
<evidence type="ECO:0000256" key="2">
    <source>
        <dbReference type="ARBA" id="ARBA00007639"/>
    </source>
</evidence>
<evidence type="ECO:0000313" key="7">
    <source>
        <dbReference type="EMBL" id="XCJ78915.1"/>
    </source>
</evidence>
<feature type="compositionally biased region" description="Low complexity" evidence="4">
    <location>
        <begin position="27"/>
        <end position="53"/>
    </location>
</feature>
<keyword evidence="3 5" id="KW-0732">Signal</keyword>
<feature type="region of interest" description="Disordered" evidence="4">
    <location>
        <begin position="368"/>
        <end position="402"/>
    </location>
</feature>
<sequence length="402" mass="43252">MTPDNDNRRWRAGLLGLALSAAALAAHADTGDEAAATPRDPAQTQVASQSQAQPRKSATTDKRIALSNNYAGNAWRQQMLAAWQSQTAPAVKTGVVAAADAFTIGENQPTDQAAQIQNLILQGYDAIVIDAASTTALNGAVQEACDAGVVVVSFDGIVTAPCAWKIVNDFREWGREQVDYMAKRFPDGANLLEVRGLPGTFVDDDLHQGIVDELEHYPKLHIVSSVEGDWAQDVTQQAVAGVLPSLPHIDGVLNQGGEAYGVAQAFRASQREMPVIIFSNAQDELAWWAEQHRKNGYQSIAISNAPGIAVVAFWVAQRILAGEDVPKQLTVPLYHIRQDELSEVLAHTPKGSVADQIFTRADVERLIQQARATQTSTTEPSPATAQDQDQAKNPPAAEETQP</sequence>
<feature type="region of interest" description="Disordered" evidence="4">
    <location>
        <begin position="27"/>
        <end position="61"/>
    </location>
</feature>